<dbReference type="NCBIfam" id="NF040739">
    <property type="entry name" value="ornith_OrtA"/>
    <property type="match status" value="1"/>
</dbReference>
<accession>A0A291GIJ5</accession>
<dbReference type="EMBL" id="CP022196">
    <property type="protein sequence ID" value="ATG49866.1"/>
    <property type="molecule type" value="Genomic_DNA"/>
</dbReference>
<evidence type="ECO:0000313" key="1">
    <source>
        <dbReference type="EMBL" id="ATG49866.1"/>
    </source>
</evidence>
<dbReference type="InterPro" id="IPR047755">
    <property type="entry name" value="OrtA"/>
</dbReference>
<name>A0A291GIJ5_9RHOB</name>
<evidence type="ECO:0000313" key="2">
    <source>
        <dbReference type="Proteomes" id="UP000217935"/>
    </source>
</evidence>
<dbReference type="AlphaFoldDB" id="A0A291GIJ5"/>
<protein>
    <submittedName>
        <fullName evidence="1">2-amino-4-ketopentanoate thiolase</fullName>
    </submittedName>
</protein>
<proteinExistence type="predicted"/>
<dbReference type="Proteomes" id="UP000217935">
    <property type="component" value="Chromosome"/>
</dbReference>
<sequence length="104" mass="11377">MTEQAQAGDWVQIHRIVLTPEQRPANLPDETRAVPLEMRTKGWLITKAATLGDEVTIRTAIGREMTGRLIAVNPAYGHDFGQAVPELLAAGDDLVALMRDAKES</sequence>
<keyword evidence="2" id="KW-1185">Reference proteome</keyword>
<dbReference type="STRING" id="1758178.GCA_001550095_02998"/>
<dbReference type="OrthoDB" id="3712030at2"/>
<gene>
    <name evidence="1" type="ORF">CEW89_15605</name>
</gene>
<reference evidence="1 2" key="1">
    <citation type="submission" date="2017-06" db="EMBL/GenBank/DDBJ databases">
        <title>Celeribacter sp. TSPH2 complete genome sequence.</title>
        <authorList>
            <person name="Woo J.-H."/>
            <person name="Kim H.-S."/>
        </authorList>
    </citation>
    <scope>NUCLEOTIDE SEQUENCE [LARGE SCALE GENOMIC DNA]</scope>
    <source>
        <strain evidence="1 2">TSPH2</strain>
    </source>
</reference>
<organism evidence="1 2">
    <name type="scientific">Celeribacter ethanolicus</name>
    <dbReference type="NCBI Taxonomy" id="1758178"/>
    <lineage>
        <taxon>Bacteria</taxon>
        <taxon>Pseudomonadati</taxon>
        <taxon>Pseudomonadota</taxon>
        <taxon>Alphaproteobacteria</taxon>
        <taxon>Rhodobacterales</taxon>
        <taxon>Roseobacteraceae</taxon>
        <taxon>Celeribacter</taxon>
    </lineage>
</organism>
<dbReference type="Pfam" id="PF22010">
    <property type="entry name" value="OrtA"/>
    <property type="match status" value="1"/>
</dbReference>
<dbReference type="KEGG" id="ceh:CEW89_15605"/>